<proteinExistence type="predicted"/>
<evidence type="ECO:0000313" key="2">
    <source>
        <dbReference type="Proteomes" id="UP000244441"/>
    </source>
</evidence>
<dbReference type="EMBL" id="CP026604">
    <property type="protein sequence ID" value="AWB66326.1"/>
    <property type="molecule type" value="Genomic_DNA"/>
</dbReference>
<evidence type="ECO:0000313" key="1">
    <source>
        <dbReference type="EMBL" id="AWB66326.1"/>
    </source>
</evidence>
<sequence>MINSTKPCKPVKQLTQVGVLFVWLLTLTSQIAYAQQPEIFVHMAAMDSKDQRNQYEIELLQLALSLTQDQHPTPFKLQPTHQADQSGQTHVNLKRTEVLAIKGFYGHNFFIKFSARNDLLKQLHAVEFPLERGIVGYRVSFVANNNNLKPPNDLVQLSRHRTVQGIGWLDTQILKHNGINVFTVSKYDNMFAMIASQRAEYFFRGANEWLHEYRNFKPKYPKLVLEQNIALHYPMPRFYFTAKDNIANAQRVMRGLKLAYESGKFQQLWFNYYGESIKRTRLSQRHIIELDNPFIHEIDPQYQQYNFDIAELRDLEANSVSE</sequence>
<reference evidence="1 2" key="1">
    <citation type="submission" date="2018-01" db="EMBL/GenBank/DDBJ databases">
        <title>Genome sequence of a Cantenovulum-like bacteria.</title>
        <authorList>
            <person name="Tan W.R."/>
            <person name="Lau N.-S."/>
            <person name="Go F."/>
            <person name="Amirul A.-A.A."/>
        </authorList>
    </citation>
    <scope>NUCLEOTIDE SEQUENCE [LARGE SCALE GENOMIC DNA]</scope>
    <source>
        <strain evidence="1 2">CCB-QB4</strain>
    </source>
</reference>
<dbReference type="OrthoDB" id="547680at2"/>
<gene>
    <name evidence="1" type="ORF">C2869_07715</name>
</gene>
<evidence type="ECO:0008006" key="3">
    <source>
        <dbReference type="Google" id="ProtNLM"/>
    </source>
</evidence>
<name>A0A2S0VQ35_9ALTE</name>
<accession>A0A2S0VQ35</accession>
<dbReference type="Proteomes" id="UP000244441">
    <property type="component" value="Chromosome"/>
</dbReference>
<organism evidence="1 2">
    <name type="scientific">Saccharobesus litoralis</name>
    <dbReference type="NCBI Taxonomy" id="2172099"/>
    <lineage>
        <taxon>Bacteria</taxon>
        <taxon>Pseudomonadati</taxon>
        <taxon>Pseudomonadota</taxon>
        <taxon>Gammaproteobacteria</taxon>
        <taxon>Alteromonadales</taxon>
        <taxon>Alteromonadaceae</taxon>
        <taxon>Saccharobesus</taxon>
    </lineage>
</organism>
<keyword evidence="2" id="KW-1185">Reference proteome</keyword>
<dbReference type="RefSeq" id="WP_108602396.1">
    <property type="nucleotide sequence ID" value="NZ_CP026604.1"/>
</dbReference>
<protein>
    <recommendedName>
        <fullName evidence="3">Solute-binding protein family 3/N-terminal domain-containing protein</fullName>
    </recommendedName>
</protein>
<dbReference type="SUPFAM" id="SSF53850">
    <property type="entry name" value="Periplasmic binding protein-like II"/>
    <property type="match status" value="1"/>
</dbReference>
<dbReference type="AlphaFoldDB" id="A0A2S0VQ35"/>
<dbReference type="KEGG" id="cate:C2869_07715"/>